<keyword evidence="2" id="KW-0808">Transferase</keyword>
<dbReference type="SUPFAM" id="SSF55729">
    <property type="entry name" value="Acyl-CoA N-acyltransferases (Nat)"/>
    <property type="match status" value="1"/>
</dbReference>
<dbReference type="Gene3D" id="3.40.630.30">
    <property type="match status" value="1"/>
</dbReference>
<dbReference type="EMBL" id="CP020465">
    <property type="protein sequence ID" value="ASP47983.1"/>
    <property type="molecule type" value="Genomic_DNA"/>
</dbReference>
<feature type="domain" description="BioF2-like acetyltransferase" evidence="1">
    <location>
        <begin position="179"/>
        <end position="321"/>
    </location>
</feature>
<dbReference type="RefSeq" id="WP_081151103.1">
    <property type="nucleotide sequence ID" value="NZ_CP020465.1"/>
</dbReference>
<dbReference type="KEGG" id="cber:B5D82_09570"/>
<evidence type="ECO:0000313" key="3">
    <source>
        <dbReference type="Proteomes" id="UP000202259"/>
    </source>
</evidence>
<sequence>MTRMISQSDLRLLQVHSDIQLTTLLTDIAQTYKSTKQQSSVDILNTWANSYWQENWQLHSFAYYQDDKLICLAPFFIEKSKFFPFIKTLHLVGQGEAEYAEVALEYLDVFIKRGYEKTVYPLIIKEINKLNFDLCVVKAVFKDSHIAKILPHIRGTLTQQHYAQYKVDKVHWQFEQLSKNTRSRINRCKNQLTNLSAIVRWLNDEEYDNAWCLLKKHHQSRWQNKGKNGAFAAPEFNEFHKALREKNSGTIAMSAVFIGEQPIAIHYYLVSNDTYHFYQSGWDQQNYAKLSPGLYLHYWSIINCPTKYYDFMMGGINNSYKAKFNADARAMISITVVKSPVKLFFSKVCNKLNRSLFSRFIRK</sequence>
<evidence type="ECO:0000259" key="1">
    <source>
        <dbReference type="Pfam" id="PF13480"/>
    </source>
</evidence>
<organism evidence="2 3">
    <name type="scientific">Cognaticolwellia beringensis</name>
    <dbReference type="NCBI Taxonomy" id="1967665"/>
    <lineage>
        <taxon>Bacteria</taxon>
        <taxon>Pseudomonadati</taxon>
        <taxon>Pseudomonadota</taxon>
        <taxon>Gammaproteobacteria</taxon>
        <taxon>Alteromonadales</taxon>
        <taxon>Colwelliaceae</taxon>
        <taxon>Cognaticolwellia</taxon>
    </lineage>
</organism>
<accession>A0A222G8P7</accession>
<protein>
    <submittedName>
        <fullName evidence="2">GNAT family N-acetyltransferase</fullName>
    </submittedName>
</protein>
<gene>
    <name evidence="2" type="ORF">B5D82_09570</name>
</gene>
<dbReference type="Proteomes" id="UP000202259">
    <property type="component" value="Chromosome"/>
</dbReference>
<keyword evidence="3" id="KW-1185">Reference proteome</keyword>
<dbReference type="OrthoDB" id="9808976at2"/>
<evidence type="ECO:0000313" key="2">
    <source>
        <dbReference type="EMBL" id="ASP47983.1"/>
    </source>
</evidence>
<dbReference type="InterPro" id="IPR016181">
    <property type="entry name" value="Acyl_CoA_acyltransferase"/>
</dbReference>
<name>A0A222G8P7_9GAMM</name>
<proteinExistence type="predicted"/>
<dbReference type="InterPro" id="IPR038740">
    <property type="entry name" value="BioF2-like_GNAT_dom"/>
</dbReference>
<dbReference type="AlphaFoldDB" id="A0A222G8P7"/>
<dbReference type="Pfam" id="PF13480">
    <property type="entry name" value="Acetyltransf_6"/>
    <property type="match status" value="1"/>
</dbReference>
<dbReference type="GO" id="GO:0016740">
    <property type="term" value="F:transferase activity"/>
    <property type="evidence" value="ECO:0007669"/>
    <property type="project" value="UniProtKB-KW"/>
</dbReference>
<reference evidence="2 3" key="1">
    <citation type="submission" date="2017-08" db="EMBL/GenBank/DDBJ databases">
        <title>Complete genome of Colwellia sp. NB097-1, a psychrophile bacterium ioslated from Bering Sea.</title>
        <authorList>
            <person name="Chen X."/>
        </authorList>
    </citation>
    <scope>NUCLEOTIDE SEQUENCE [LARGE SCALE GENOMIC DNA]</scope>
    <source>
        <strain evidence="2 3">NB097-1</strain>
    </source>
</reference>